<proteinExistence type="predicted"/>
<comment type="caution">
    <text evidence="2">The sequence shown here is derived from an EMBL/GenBank/DDBJ whole genome shotgun (WGS) entry which is preliminary data.</text>
</comment>
<evidence type="ECO:0000256" key="1">
    <source>
        <dbReference type="SAM" id="Coils"/>
    </source>
</evidence>
<organism evidence="2 3">
    <name type="scientific">Mycobacterium servetii</name>
    <dbReference type="NCBI Taxonomy" id="3237418"/>
    <lineage>
        <taxon>Bacteria</taxon>
        <taxon>Bacillati</taxon>
        <taxon>Actinomycetota</taxon>
        <taxon>Actinomycetes</taxon>
        <taxon>Mycobacteriales</taxon>
        <taxon>Mycobacteriaceae</taxon>
        <taxon>Mycobacterium</taxon>
    </lineage>
</organism>
<dbReference type="Proteomes" id="UP001564760">
    <property type="component" value="Unassembled WGS sequence"/>
</dbReference>
<evidence type="ECO:0000313" key="3">
    <source>
        <dbReference type="Proteomes" id="UP001564760"/>
    </source>
</evidence>
<name>A0ABV4BWM3_9MYCO</name>
<feature type="coiled-coil region" evidence="1">
    <location>
        <begin position="18"/>
        <end position="45"/>
    </location>
</feature>
<reference evidence="2 3" key="1">
    <citation type="submission" date="2024-08" db="EMBL/GenBank/DDBJ databases">
        <title>Mycobacterium servetensis sp. nov., a novel rapid-growing mycobacterial species recovered from a human patient in Zaragoza, Spain.</title>
        <authorList>
            <person name="Tristancho-Baro A.I."/>
            <person name="Buenestado-Serrano S."/>
            <person name="Garcia De Viedma D."/>
            <person name="Milagro-Beamonte A."/>
            <person name="Burillo N."/>
            <person name="Sanz S."/>
            <person name="Lopez-Calleja A.I."/>
            <person name="Penas-Utrilla D."/>
            <person name="Guardingo M."/>
            <person name="Garcia M.J."/>
            <person name="Vinuelas-Bayon J."/>
        </authorList>
    </citation>
    <scope>NUCLEOTIDE SEQUENCE [LARGE SCALE GENOMIC DNA]</scope>
    <source>
        <strain evidence="3">HUMS_12744610</strain>
    </source>
</reference>
<keyword evidence="3" id="KW-1185">Reference proteome</keyword>
<protein>
    <recommendedName>
        <fullName evidence="4">Transposase</fullName>
    </recommendedName>
</protein>
<dbReference type="EMBL" id="JBGEDP010000001">
    <property type="protein sequence ID" value="MEY8014137.1"/>
    <property type="molecule type" value="Genomic_DNA"/>
</dbReference>
<evidence type="ECO:0008006" key="4">
    <source>
        <dbReference type="Google" id="ProtNLM"/>
    </source>
</evidence>
<accession>A0ABV4BWM3</accession>
<evidence type="ECO:0000313" key="2">
    <source>
        <dbReference type="EMBL" id="MEY8014137.1"/>
    </source>
</evidence>
<dbReference type="RefSeq" id="WP_369736794.1">
    <property type="nucleotide sequence ID" value="NZ_JBGEDP010000001.1"/>
</dbReference>
<gene>
    <name evidence="2" type="ORF">AB8998_03230</name>
</gene>
<keyword evidence="1" id="KW-0175">Coiled coil</keyword>
<sequence length="56" mass="5893">MVHERTRGAAIDSGGPAAAFDRSEVELLKEENANLKRSLALLKSATALLAAALEQS</sequence>